<dbReference type="HOGENOM" id="CLU_2129973_0_0_9"/>
<dbReference type="RefSeq" id="WP_012635385.1">
    <property type="nucleotide sequence ID" value="NC_011899.1"/>
</dbReference>
<keyword evidence="2" id="KW-1185">Reference proteome</keyword>
<reference evidence="1 2" key="1">
    <citation type="journal article" date="2009" name="PLoS ONE">
        <title>Genome analysis of the anaerobic thermohalophilic bacterium Halothermothrix orenii.</title>
        <authorList>
            <person name="Mavromatis K."/>
            <person name="Ivanova N."/>
            <person name="Anderson I."/>
            <person name="Lykidis A."/>
            <person name="Hooper S.D."/>
            <person name="Sun H."/>
            <person name="Kunin V."/>
            <person name="Lapidus A."/>
            <person name="Hugenholtz P."/>
            <person name="Patel B."/>
            <person name="Kyrpides N.C."/>
        </authorList>
    </citation>
    <scope>NUCLEOTIDE SEQUENCE [LARGE SCALE GENOMIC DNA]</scope>
    <source>
        <strain evidence="2">H 168 / OCM 544 / DSM 9562</strain>
    </source>
</reference>
<evidence type="ECO:0000313" key="1">
    <source>
        <dbReference type="EMBL" id="ACL69197.1"/>
    </source>
</evidence>
<evidence type="ECO:0000313" key="2">
    <source>
        <dbReference type="Proteomes" id="UP000000719"/>
    </source>
</evidence>
<gene>
    <name evidence="1" type="ordered locus">Hore_04390</name>
</gene>
<name>B8D1X0_HALOH</name>
<proteinExistence type="predicted"/>
<dbReference type="STRING" id="373903.Hore_04390"/>
<dbReference type="Proteomes" id="UP000000719">
    <property type="component" value="Chromosome"/>
</dbReference>
<sequence length="113" mass="13518">MENPDNTIYDLIEILYDESSKLKEMGKEIIRTNILGKQENETIENIKNRLVKMLEEFLMQLKKERKLKISKSREKRLIHLLLLSIIDFSKEFPCEREENISFINEIFWSLAGQ</sequence>
<dbReference type="EMBL" id="CP001098">
    <property type="protein sequence ID" value="ACL69197.1"/>
    <property type="molecule type" value="Genomic_DNA"/>
</dbReference>
<dbReference type="KEGG" id="hor:Hore_04390"/>
<accession>B8D1X0</accession>
<organism evidence="1 2">
    <name type="scientific">Halothermothrix orenii (strain H 168 / OCM 544 / DSM 9562)</name>
    <dbReference type="NCBI Taxonomy" id="373903"/>
    <lineage>
        <taxon>Bacteria</taxon>
        <taxon>Bacillati</taxon>
        <taxon>Bacillota</taxon>
        <taxon>Clostridia</taxon>
        <taxon>Halanaerobiales</taxon>
        <taxon>Halothermotrichaceae</taxon>
        <taxon>Halothermothrix</taxon>
    </lineage>
</organism>
<protein>
    <submittedName>
        <fullName evidence="1">Uncharacterized protein</fullName>
    </submittedName>
</protein>
<dbReference type="AlphaFoldDB" id="B8D1X0"/>